<dbReference type="SUPFAM" id="SSF53335">
    <property type="entry name" value="S-adenosyl-L-methionine-dependent methyltransferases"/>
    <property type="match status" value="1"/>
</dbReference>
<dbReference type="CDD" id="cd02440">
    <property type="entry name" value="AdoMet_MTases"/>
    <property type="match status" value="1"/>
</dbReference>
<name>A0AAY4CLE4_9TELE</name>
<dbReference type="InterPro" id="IPR013216">
    <property type="entry name" value="Methyltransf_11"/>
</dbReference>
<evidence type="ECO:0000256" key="1">
    <source>
        <dbReference type="ARBA" id="ARBA00022679"/>
    </source>
</evidence>
<reference evidence="4" key="2">
    <citation type="submission" date="2025-08" db="UniProtKB">
        <authorList>
            <consortium name="Ensembl"/>
        </authorList>
    </citation>
    <scope>IDENTIFICATION</scope>
</reference>
<dbReference type="AlphaFoldDB" id="A0AAY4CLE4"/>
<proteinExistence type="inferred from homology"/>
<evidence type="ECO:0000313" key="5">
    <source>
        <dbReference type="Proteomes" id="UP000694580"/>
    </source>
</evidence>
<feature type="domain" description="Methyltransferase type 11" evidence="3">
    <location>
        <begin position="50"/>
        <end position="150"/>
    </location>
</feature>
<dbReference type="GO" id="GO:0005783">
    <property type="term" value="C:endoplasmic reticulum"/>
    <property type="evidence" value="ECO:0007669"/>
    <property type="project" value="TreeGrafter"/>
</dbReference>
<dbReference type="PANTHER" id="PTHR44068">
    <property type="entry name" value="ZGC:194242"/>
    <property type="match status" value="1"/>
</dbReference>
<dbReference type="PANTHER" id="PTHR44068:SF1">
    <property type="entry name" value="HYPOTHETICAL LOC100005854"/>
    <property type="match status" value="1"/>
</dbReference>
<reference evidence="4" key="3">
    <citation type="submission" date="2025-09" db="UniProtKB">
        <authorList>
            <consortium name="Ensembl"/>
        </authorList>
    </citation>
    <scope>IDENTIFICATION</scope>
</reference>
<evidence type="ECO:0000256" key="2">
    <source>
        <dbReference type="ARBA" id="ARBA00038188"/>
    </source>
</evidence>
<organism evidence="4 5">
    <name type="scientific">Denticeps clupeoides</name>
    <name type="common">denticle herring</name>
    <dbReference type="NCBI Taxonomy" id="299321"/>
    <lineage>
        <taxon>Eukaryota</taxon>
        <taxon>Metazoa</taxon>
        <taxon>Chordata</taxon>
        <taxon>Craniata</taxon>
        <taxon>Vertebrata</taxon>
        <taxon>Euteleostomi</taxon>
        <taxon>Actinopterygii</taxon>
        <taxon>Neopterygii</taxon>
        <taxon>Teleostei</taxon>
        <taxon>Clupei</taxon>
        <taxon>Clupeiformes</taxon>
        <taxon>Denticipitoidei</taxon>
        <taxon>Denticipitidae</taxon>
        <taxon>Denticeps</taxon>
    </lineage>
</organism>
<accession>A0AAY4CLE4</accession>
<dbReference type="GO" id="GO:0016126">
    <property type="term" value="P:sterol biosynthetic process"/>
    <property type="evidence" value="ECO:0007669"/>
    <property type="project" value="TreeGrafter"/>
</dbReference>
<dbReference type="InterPro" id="IPR029063">
    <property type="entry name" value="SAM-dependent_MTases_sf"/>
</dbReference>
<dbReference type="GO" id="GO:0003838">
    <property type="term" value="F:sterol 24-C-methyltransferase activity"/>
    <property type="evidence" value="ECO:0007669"/>
    <property type="project" value="TreeGrafter"/>
</dbReference>
<keyword evidence="1" id="KW-0808">Transferase</keyword>
<comment type="similarity">
    <text evidence="2">Belongs to the class I-like SAM-binding methyltransferase superfamily. Erg6/SMT family.</text>
</comment>
<dbReference type="GeneTree" id="ENSGT00390000010372"/>
<protein>
    <recommendedName>
        <fullName evidence="3">Methyltransferase type 11 domain-containing protein</fullName>
    </recommendedName>
</protein>
<evidence type="ECO:0000259" key="3">
    <source>
        <dbReference type="Pfam" id="PF08241"/>
    </source>
</evidence>
<gene>
    <name evidence="4" type="primary">zgc:194242</name>
</gene>
<dbReference type="Pfam" id="PF08241">
    <property type="entry name" value="Methyltransf_11"/>
    <property type="match status" value="1"/>
</dbReference>
<dbReference type="Ensembl" id="ENSDCDT00010041965.1">
    <property type="protein sequence ID" value="ENSDCDP00010033943.1"/>
    <property type="gene ID" value="ENSDCDG00010021552.1"/>
</dbReference>
<dbReference type="Gene3D" id="3.40.50.150">
    <property type="entry name" value="Vaccinia Virus protein VP39"/>
    <property type="match status" value="1"/>
</dbReference>
<reference evidence="4 5" key="1">
    <citation type="submission" date="2020-06" db="EMBL/GenBank/DDBJ databases">
        <authorList>
            <consortium name="Wellcome Sanger Institute Data Sharing"/>
        </authorList>
    </citation>
    <scope>NUCLEOTIDE SEQUENCE [LARGE SCALE GENOMIC DNA]</scope>
</reference>
<keyword evidence="5" id="KW-1185">Reference proteome</keyword>
<sequence>MLAKKIGEQLQRPTKSIGGWLADKFFKWHNTVLEENAVKLSAISPDQTVLELGHGPGLGLEVAASLLPGPRGKLLGVDYSEYMHQLASKRLQPFITRGKVTLYLCDLAAMPIEDSSVDKVYHCNCYYFWPDLRAAATEIHRVMKPGALMVTTLRLKSVALVASKNMLPTENWQPDIYIEALKATGFTNVRMEDRTDKNITFQAIFATASK</sequence>
<evidence type="ECO:0000313" key="4">
    <source>
        <dbReference type="Ensembl" id="ENSDCDP00010033943.1"/>
    </source>
</evidence>
<dbReference type="InterPro" id="IPR050447">
    <property type="entry name" value="Erg6_SMT_methyltransf"/>
</dbReference>
<dbReference type="Proteomes" id="UP000694580">
    <property type="component" value="Chromosome 10"/>
</dbReference>